<accession>A0A7W9KB89</accession>
<keyword evidence="3" id="KW-1185">Reference proteome</keyword>
<dbReference type="AlphaFoldDB" id="A0A7W9KB89"/>
<dbReference type="Proteomes" id="UP000585638">
    <property type="component" value="Unassembled WGS sequence"/>
</dbReference>
<evidence type="ECO:0000313" key="3">
    <source>
        <dbReference type="Proteomes" id="UP000585638"/>
    </source>
</evidence>
<dbReference type="EMBL" id="JACHIR010000001">
    <property type="protein sequence ID" value="MBB5889423.1"/>
    <property type="molecule type" value="Genomic_DNA"/>
</dbReference>
<evidence type="ECO:0000256" key="1">
    <source>
        <dbReference type="SAM" id="Phobius"/>
    </source>
</evidence>
<organism evidence="2 3">
    <name type="scientific">Kutzneria kofuensis</name>
    <dbReference type="NCBI Taxonomy" id="103725"/>
    <lineage>
        <taxon>Bacteria</taxon>
        <taxon>Bacillati</taxon>
        <taxon>Actinomycetota</taxon>
        <taxon>Actinomycetes</taxon>
        <taxon>Pseudonocardiales</taxon>
        <taxon>Pseudonocardiaceae</taxon>
        <taxon>Kutzneria</taxon>
    </lineage>
</organism>
<feature type="transmembrane region" description="Helical" evidence="1">
    <location>
        <begin position="119"/>
        <end position="138"/>
    </location>
</feature>
<dbReference type="RefSeq" id="WP_184858271.1">
    <property type="nucleotide sequence ID" value="NZ_BAAAWY010000020.1"/>
</dbReference>
<feature type="transmembrane region" description="Helical" evidence="1">
    <location>
        <begin position="12"/>
        <end position="30"/>
    </location>
</feature>
<evidence type="ECO:0008006" key="4">
    <source>
        <dbReference type="Google" id="ProtNLM"/>
    </source>
</evidence>
<name>A0A7W9KB89_9PSEU</name>
<feature type="transmembrane region" description="Helical" evidence="1">
    <location>
        <begin position="184"/>
        <end position="207"/>
    </location>
</feature>
<feature type="transmembrane region" description="Helical" evidence="1">
    <location>
        <begin position="145"/>
        <end position="164"/>
    </location>
</feature>
<evidence type="ECO:0000313" key="2">
    <source>
        <dbReference type="EMBL" id="MBB5889423.1"/>
    </source>
</evidence>
<sequence length="214" mass="22546">MIRYLLADLFKSQRWLPPVFVYLAMTGILYGGDPGTPRPPYGVSEMVLFPLAAWLTVVLVNNEDPVQRYVTIAAVGGWRRLLGGLVGAAFVLNGVLVLLATFVPALIHHHPYALSDVALGFTAHVISAVTGIGLGVLCSRPMIPTTGWSLVAVVGVSLVVLAVANRLPPVGAMAHLLFDNAPVSVTAVVVQVAVAVAVGASCVGVAYRVGRRRF</sequence>
<feature type="transmembrane region" description="Helical" evidence="1">
    <location>
        <begin position="42"/>
        <end position="60"/>
    </location>
</feature>
<keyword evidence="1" id="KW-0812">Transmembrane</keyword>
<comment type="caution">
    <text evidence="2">The sequence shown here is derived from an EMBL/GenBank/DDBJ whole genome shotgun (WGS) entry which is preliminary data.</text>
</comment>
<reference evidence="2 3" key="1">
    <citation type="submission" date="2020-08" db="EMBL/GenBank/DDBJ databases">
        <title>Sequencing the genomes of 1000 actinobacteria strains.</title>
        <authorList>
            <person name="Klenk H.-P."/>
        </authorList>
    </citation>
    <scope>NUCLEOTIDE SEQUENCE [LARGE SCALE GENOMIC DNA]</scope>
    <source>
        <strain evidence="2 3">DSM 43851</strain>
    </source>
</reference>
<proteinExistence type="predicted"/>
<keyword evidence="1" id="KW-0472">Membrane</keyword>
<feature type="transmembrane region" description="Helical" evidence="1">
    <location>
        <begin position="81"/>
        <end position="107"/>
    </location>
</feature>
<gene>
    <name evidence="2" type="ORF">BJ998_000619</name>
</gene>
<protein>
    <recommendedName>
        <fullName evidence="4">ABC transporter</fullName>
    </recommendedName>
</protein>
<keyword evidence="1" id="KW-1133">Transmembrane helix</keyword>